<evidence type="ECO:0000313" key="9">
    <source>
        <dbReference type="EMBL" id="OEK06887.1"/>
    </source>
</evidence>
<dbReference type="Pfam" id="PF14322">
    <property type="entry name" value="SusD-like_3"/>
    <property type="match status" value="1"/>
</dbReference>
<keyword evidence="3 6" id="KW-0732">Signal</keyword>
<evidence type="ECO:0000256" key="4">
    <source>
        <dbReference type="ARBA" id="ARBA00023136"/>
    </source>
</evidence>
<organism evidence="9 10">
    <name type="scientific">Roseivirga misakiensis</name>
    <dbReference type="NCBI Taxonomy" id="1563681"/>
    <lineage>
        <taxon>Bacteria</taxon>
        <taxon>Pseudomonadati</taxon>
        <taxon>Bacteroidota</taxon>
        <taxon>Cytophagia</taxon>
        <taxon>Cytophagales</taxon>
        <taxon>Roseivirgaceae</taxon>
        <taxon>Roseivirga</taxon>
    </lineage>
</organism>
<dbReference type="AlphaFoldDB" id="A0A1E5T6G1"/>
<dbReference type="GO" id="GO:0009279">
    <property type="term" value="C:cell outer membrane"/>
    <property type="evidence" value="ECO:0007669"/>
    <property type="project" value="UniProtKB-SubCell"/>
</dbReference>
<dbReference type="RefSeq" id="WP_069834199.1">
    <property type="nucleotide sequence ID" value="NZ_MDGQ01000003.1"/>
</dbReference>
<dbReference type="PROSITE" id="PS51257">
    <property type="entry name" value="PROKAR_LIPOPROTEIN"/>
    <property type="match status" value="1"/>
</dbReference>
<keyword evidence="10" id="KW-1185">Reference proteome</keyword>
<dbReference type="InterPro" id="IPR033985">
    <property type="entry name" value="SusD-like_N"/>
</dbReference>
<evidence type="ECO:0000256" key="6">
    <source>
        <dbReference type="SAM" id="SignalP"/>
    </source>
</evidence>
<dbReference type="Proteomes" id="UP000095552">
    <property type="component" value="Unassembled WGS sequence"/>
</dbReference>
<protein>
    <submittedName>
        <fullName evidence="9">Carbohydrate-binding protein SusD</fullName>
    </submittedName>
</protein>
<gene>
    <name evidence="9" type="ORF">BFP71_04320</name>
</gene>
<dbReference type="EMBL" id="MDGQ01000003">
    <property type="protein sequence ID" value="OEK06887.1"/>
    <property type="molecule type" value="Genomic_DNA"/>
</dbReference>
<evidence type="ECO:0000256" key="5">
    <source>
        <dbReference type="ARBA" id="ARBA00023237"/>
    </source>
</evidence>
<accession>A0A1E5T6G1</accession>
<feature type="chain" id="PRO_5009186047" evidence="6">
    <location>
        <begin position="20"/>
        <end position="496"/>
    </location>
</feature>
<feature type="domain" description="SusD-like N-terminal" evidence="8">
    <location>
        <begin position="89"/>
        <end position="215"/>
    </location>
</feature>
<evidence type="ECO:0000256" key="1">
    <source>
        <dbReference type="ARBA" id="ARBA00004442"/>
    </source>
</evidence>
<proteinExistence type="inferred from homology"/>
<comment type="similarity">
    <text evidence="2">Belongs to the SusD family.</text>
</comment>
<evidence type="ECO:0000259" key="8">
    <source>
        <dbReference type="Pfam" id="PF14322"/>
    </source>
</evidence>
<comment type="subcellular location">
    <subcellularLocation>
        <location evidence="1">Cell outer membrane</location>
    </subcellularLocation>
</comment>
<dbReference type="OrthoDB" id="5694214at2"/>
<evidence type="ECO:0000259" key="7">
    <source>
        <dbReference type="Pfam" id="PF07980"/>
    </source>
</evidence>
<dbReference type="SUPFAM" id="SSF48452">
    <property type="entry name" value="TPR-like"/>
    <property type="match status" value="1"/>
</dbReference>
<name>A0A1E5T6G1_9BACT</name>
<dbReference type="Pfam" id="PF07980">
    <property type="entry name" value="SusD_RagB"/>
    <property type="match status" value="1"/>
</dbReference>
<evidence type="ECO:0000313" key="10">
    <source>
        <dbReference type="Proteomes" id="UP000095552"/>
    </source>
</evidence>
<sequence>MIKYTKTTALLLAMLFIVAACEEPEQEIFDGITPEELAQSTDPALIDVLKASAYRRIIGTWGGHNSLWSMQEVASDELVIAHKGADWEDGGQWLRTHRHEYVPTEEAINNGWDYCYAAVGDINLLINQNPNVTALVAELKVLRALIYYWLIDAYGNVPIITEDDTDPTPPTRSRADVFTFIENSIIDNIGELSTDNTKTTLNQWSARMILAKLYLNAEVYTGTARWTDAETQIDLIINGGVFSLENNFFSNFTTNNEGSSENILTLPYDENNAGGFNIAQMTGHYQTQATFDLQESPWNGYASLEEFYNAYEDNDARKSGFLAGPQFASDGSRLTDDNAEANDPDGADLTFTPEINELAPNSLRQAGVRVGKWEYRSGATQSLSNDFSLFRYSDVLLMKAEVMHRAGNSTGALVYVNQVRQRAGADPLTTLTDEILLAERGRELFAEGHRRSDLIRFGAYNGTWWEKPASDATRNIFPIPQNQIDANADLVQNPGY</sequence>
<feature type="domain" description="RagB/SusD" evidence="7">
    <location>
        <begin position="281"/>
        <end position="496"/>
    </location>
</feature>
<dbReference type="InterPro" id="IPR011990">
    <property type="entry name" value="TPR-like_helical_dom_sf"/>
</dbReference>
<dbReference type="STRING" id="1563681.BFP71_04320"/>
<dbReference type="InterPro" id="IPR012944">
    <property type="entry name" value="SusD_RagB_dom"/>
</dbReference>
<evidence type="ECO:0000256" key="3">
    <source>
        <dbReference type="ARBA" id="ARBA00022729"/>
    </source>
</evidence>
<evidence type="ECO:0000256" key="2">
    <source>
        <dbReference type="ARBA" id="ARBA00006275"/>
    </source>
</evidence>
<dbReference type="Gene3D" id="1.25.40.390">
    <property type="match status" value="1"/>
</dbReference>
<keyword evidence="5" id="KW-0998">Cell outer membrane</keyword>
<feature type="signal peptide" evidence="6">
    <location>
        <begin position="1"/>
        <end position="19"/>
    </location>
</feature>
<reference evidence="9 10" key="1">
    <citation type="submission" date="2016-08" db="EMBL/GenBank/DDBJ databases">
        <title>Draft genome of Fabibacter sp. strain SK-8.</title>
        <authorList>
            <person name="Wong S.-K."/>
            <person name="Hamasaki K."/>
            <person name="Yoshizawa S."/>
        </authorList>
    </citation>
    <scope>NUCLEOTIDE SEQUENCE [LARGE SCALE GENOMIC DNA]</scope>
    <source>
        <strain evidence="9 10">SK-8</strain>
    </source>
</reference>
<comment type="caution">
    <text evidence="9">The sequence shown here is derived from an EMBL/GenBank/DDBJ whole genome shotgun (WGS) entry which is preliminary data.</text>
</comment>
<keyword evidence="4" id="KW-0472">Membrane</keyword>